<proteinExistence type="inferred from homology"/>
<comment type="similarity">
    <text evidence="1 4">Belongs to the aldehyde dehydrogenase family.</text>
</comment>
<evidence type="ECO:0000256" key="3">
    <source>
        <dbReference type="PROSITE-ProRule" id="PRU10007"/>
    </source>
</evidence>
<protein>
    <submittedName>
        <fullName evidence="6">Aldehyde dehydrogenase family protein</fullName>
    </submittedName>
</protein>
<reference evidence="6 7" key="1">
    <citation type="submission" date="2023-10" db="EMBL/GenBank/DDBJ databases">
        <title>Noviherbaspirillum sp. CPCC 100848 genome assembly.</title>
        <authorList>
            <person name="Li X.Y."/>
            <person name="Fang X.M."/>
        </authorList>
    </citation>
    <scope>NUCLEOTIDE SEQUENCE [LARGE SCALE GENOMIC DNA]</scope>
    <source>
        <strain evidence="6 7">CPCC 100848</strain>
    </source>
</reference>
<keyword evidence="7" id="KW-1185">Reference proteome</keyword>
<evidence type="ECO:0000313" key="7">
    <source>
        <dbReference type="Proteomes" id="UP001352263"/>
    </source>
</evidence>
<name>A0ABU6JEU1_9BURK</name>
<dbReference type="EMBL" id="JAWIIV010000025">
    <property type="protein sequence ID" value="MEC4722053.1"/>
    <property type="molecule type" value="Genomic_DNA"/>
</dbReference>
<dbReference type="CDD" id="cd07138">
    <property type="entry name" value="ALDH_CddD_SSP0762"/>
    <property type="match status" value="1"/>
</dbReference>
<dbReference type="PROSITE" id="PS00687">
    <property type="entry name" value="ALDEHYDE_DEHYDR_GLU"/>
    <property type="match status" value="1"/>
</dbReference>
<dbReference type="Gene3D" id="3.40.309.10">
    <property type="entry name" value="Aldehyde Dehydrogenase, Chain A, domain 2"/>
    <property type="match status" value="1"/>
</dbReference>
<accession>A0ABU6JEU1</accession>
<dbReference type="Proteomes" id="UP001352263">
    <property type="component" value="Unassembled WGS sequence"/>
</dbReference>
<dbReference type="InterPro" id="IPR015590">
    <property type="entry name" value="Aldehyde_DH_dom"/>
</dbReference>
<gene>
    <name evidence="6" type="ORF">RY831_23065</name>
</gene>
<dbReference type="RefSeq" id="WP_326508733.1">
    <property type="nucleotide sequence ID" value="NZ_JAWIIV010000025.1"/>
</dbReference>
<dbReference type="PANTHER" id="PTHR42804:SF1">
    <property type="entry name" value="ALDEHYDE DEHYDROGENASE-RELATED"/>
    <property type="match status" value="1"/>
</dbReference>
<evidence type="ECO:0000256" key="2">
    <source>
        <dbReference type="ARBA" id="ARBA00023002"/>
    </source>
</evidence>
<sequence length="485" mass="51028">MQNRNQLYINGQWVTPSGRNTIDVINASTEEVMATIPDGDENDAHAAVAAARAAFDGWSATPPAARADYLRKIHEGLKARSQELAEVIAGEVGMPVKLSAAIQVGSPVANFGYYAKLAGEFEWEEVTGHSRVVREAVGVAVCITPWNYPLHQIAAKVAAAMAAGCTVVLKPSEVAPLNAFILAEVIDAAGVPPGVFNLVSGTGPVVGEALVRHADVDMVSFTGSTRAGKRISEVAAATVKRVALELGGKSASVILDDADLGAAVKGTVNACFLNSGQTCSAHTRMLVPESRYEEAAAIAAEVAAKFTVGDPFGGTAKLGPLVSAAQRDRVRDYIRKGIEEGAEVLCGGPDAPADLPKGYYVQPTVFGRVKPDSTIAQEEIFGPVLSIITYKDEDEAVRIANGTLYGLAGGVWAGSDERAQQVARRLRTGQVDINGGAFNLFAPFGGYKQSGRGREMGKYGMEEFLEYKSLQFKPGAQGLAGKAPY</sequence>
<dbReference type="InterPro" id="IPR016163">
    <property type="entry name" value="Ald_DH_C"/>
</dbReference>
<dbReference type="Pfam" id="PF00171">
    <property type="entry name" value="Aldedh"/>
    <property type="match status" value="1"/>
</dbReference>
<evidence type="ECO:0000256" key="1">
    <source>
        <dbReference type="ARBA" id="ARBA00009986"/>
    </source>
</evidence>
<evidence type="ECO:0000313" key="6">
    <source>
        <dbReference type="EMBL" id="MEC4722053.1"/>
    </source>
</evidence>
<evidence type="ECO:0000256" key="4">
    <source>
        <dbReference type="RuleBase" id="RU003345"/>
    </source>
</evidence>
<dbReference type="InterPro" id="IPR016162">
    <property type="entry name" value="Ald_DH_N"/>
</dbReference>
<dbReference type="InterPro" id="IPR029510">
    <property type="entry name" value="Ald_DH_CS_GLU"/>
</dbReference>
<organism evidence="6 7">
    <name type="scientific">Noviherbaspirillum album</name>
    <dbReference type="NCBI Taxonomy" id="3080276"/>
    <lineage>
        <taxon>Bacteria</taxon>
        <taxon>Pseudomonadati</taxon>
        <taxon>Pseudomonadota</taxon>
        <taxon>Betaproteobacteria</taxon>
        <taxon>Burkholderiales</taxon>
        <taxon>Oxalobacteraceae</taxon>
        <taxon>Noviherbaspirillum</taxon>
    </lineage>
</organism>
<dbReference type="SUPFAM" id="SSF53720">
    <property type="entry name" value="ALDH-like"/>
    <property type="match status" value="1"/>
</dbReference>
<comment type="caution">
    <text evidence="6">The sequence shown here is derived from an EMBL/GenBank/DDBJ whole genome shotgun (WGS) entry which is preliminary data.</text>
</comment>
<feature type="domain" description="Aldehyde dehydrogenase" evidence="5">
    <location>
        <begin position="13"/>
        <end position="469"/>
    </location>
</feature>
<keyword evidence="2 4" id="KW-0560">Oxidoreductase</keyword>
<dbReference type="PANTHER" id="PTHR42804">
    <property type="entry name" value="ALDEHYDE DEHYDROGENASE"/>
    <property type="match status" value="1"/>
</dbReference>
<dbReference type="InterPro" id="IPR016161">
    <property type="entry name" value="Ald_DH/histidinol_DH"/>
</dbReference>
<feature type="active site" evidence="3">
    <location>
        <position position="245"/>
    </location>
</feature>
<dbReference type="Gene3D" id="3.40.605.10">
    <property type="entry name" value="Aldehyde Dehydrogenase, Chain A, domain 1"/>
    <property type="match status" value="1"/>
</dbReference>
<evidence type="ECO:0000259" key="5">
    <source>
        <dbReference type="Pfam" id="PF00171"/>
    </source>
</evidence>